<dbReference type="CDD" id="cd04187">
    <property type="entry name" value="DPM1_like_bac"/>
    <property type="match status" value="1"/>
</dbReference>
<dbReference type="PANTHER" id="PTHR48090:SF3">
    <property type="entry name" value="UNDECAPRENYL-PHOSPHATE 4-DEOXY-4-FORMAMIDO-L-ARABINOSE TRANSFERASE"/>
    <property type="match status" value="1"/>
</dbReference>
<dbReference type="GO" id="GO:0005886">
    <property type="term" value="C:plasma membrane"/>
    <property type="evidence" value="ECO:0007669"/>
    <property type="project" value="TreeGrafter"/>
</dbReference>
<dbReference type="Gene3D" id="3.90.550.10">
    <property type="entry name" value="Spore Coat Polysaccharide Biosynthesis Protein SpsA, Chain A"/>
    <property type="match status" value="1"/>
</dbReference>
<keyword evidence="3" id="KW-0808">Transferase</keyword>
<feature type="domain" description="Glycosyltransferase 2-like" evidence="9">
    <location>
        <begin position="7"/>
        <end position="170"/>
    </location>
</feature>
<keyword evidence="5" id="KW-0448">Lipopolysaccharide biosynthesis</keyword>
<feature type="transmembrane region" description="Helical" evidence="8">
    <location>
        <begin position="236"/>
        <end position="256"/>
    </location>
</feature>
<evidence type="ECO:0000256" key="4">
    <source>
        <dbReference type="ARBA" id="ARBA00022692"/>
    </source>
</evidence>
<evidence type="ECO:0000256" key="5">
    <source>
        <dbReference type="ARBA" id="ARBA00022985"/>
    </source>
</evidence>
<dbReference type="Pfam" id="PF00535">
    <property type="entry name" value="Glycos_transf_2"/>
    <property type="match status" value="1"/>
</dbReference>
<name>A0A1F7JIW2_9BACT</name>
<evidence type="ECO:0000313" key="10">
    <source>
        <dbReference type="EMBL" id="OGK55554.1"/>
    </source>
</evidence>
<proteinExistence type="predicted"/>
<evidence type="ECO:0000259" key="9">
    <source>
        <dbReference type="Pfam" id="PF00535"/>
    </source>
</evidence>
<dbReference type="GO" id="GO:0009103">
    <property type="term" value="P:lipopolysaccharide biosynthetic process"/>
    <property type="evidence" value="ECO:0007669"/>
    <property type="project" value="UniProtKB-KW"/>
</dbReference>
<sequence length="314" mass="36642">MRKKTISIIIACFNEKENINEMYQRLVSVFKKIPYDYEIIYVDNCSKDGSEEIFNKLAKKDKKVKIIFMSRNFGTPQSSFIAGLRYSNGDASVLLDGDIQDPPELIPKFIKQWKNGYDVVYGVRKSRKGYGILWNLFYKSFYALLKKMAYIDIPLNAGEFSLMDKKVITELTKIDEYDYYIRCLRAYVGFRQTGIEYVRDSRVRGTSTESLLSGFWWAKTIIINFSLKPLEWISKIAFIVMFFSFALLTIDVVQYFMYKNSPRGIPTLILAILFLGGVQLLSISIIAEYLAKIFLEVKKRPRYIIRKILNENKK</sequence>
<evidence type="ECO:0000256" key="8">
    <source>
        <dbReference type="SAM" id="Phobius"/>
    </source>
</evidence>
<evidence type="ECO:0000256" key="2">
    <source>
        <dbReference type="ARBA" id="ARBA00022676"/>
    </source>
</evidence>
<dbReference type="InterPro" id="IPR050256">
    <property type="entry name" value="Glycosyltransferase_2"/>
</dbReference>
<evidence type="ECO:0000313" key="11">
    <source>
        <dbReference type="Proteomes" id="UP000177418"/>
    </source>
</evidence>
<dbReference type="PANTHER" id="PTHR48090">
    <property type="entry name" value="UNDECAPRENYL-PHOSPHATE 4-DEOXY-4-FORMAMIDO-L-ARABINOSE TRANSFERASE-RELATED"/>
    <property type="match status" value="1"/>
</dbReference>
<dbReference type="InterPro" id="IPR029044">
    <property type="entry name" value="Nucleotide-diphossugar_trans"/>
</dbReference>
<keyword evidence="1" id="KW-1003">Cell membrane</keyword>
<keyword evidence="6 8" id="KW-1133">Transmembrane helix</keyword>
<feature type="transmembrane region" description="Helical" evidence="8">
    <location>
        <begin position="268"/>
        <end position="291"/>
    </location>
</feature>
<organism evidence="10 11">
    <name type="scientific">Candidatus Roizmanbacteria bacterium RIFCSPLOWO2_02_FULL_36_11</name>
    <dbReference type="NCBI Taxonomy" id="1802071"/>
    <lineage>
        <taxon>Bacteria</taxon>
        <taxon>Candidatus Roizmaniibacteriota</taxon>
    </lineage>
</organism>
<gene>
    <name evidence="10" type="ORF">A3H78_05320</name>
</gene>
<reference evidence="10 11" key="1">
    <citation type="journal article" date="2016" name="Nat. Commun.">
        <title>Thousands of microbial genomes shed light on interconnected biogeochemical processes in an aquifer system.</title>
        <authorList>
            <person name="Anantharaman K."/>
            <person name="Brown C.T."/>
            <person name="Hug L.A."/>
            <person name="Sharon I."/>
            <person name="Castelle C.J."/>
            <person name="Probst A.J."/>
            <person name="Thomas B.C."/>
            <person name="Singh A."/>
            <person name="Wilkins M.J."/>
            <person name="Karaoz U."/>
            <person name="Brodie E.L."/>
            <person name="Williams K.H."/>
            <person name="Hubbard S.S."/>
            <person name="Banfield J.F."/>
        </authorList>
    </citation>
    <scope>NUCLEOTIDE SEQUENCE [LARGE SCALE GENOMIC DNA]</scope>
</reference>
<keyword evidence="4 8" id="KW-0812">Transmembrane</keyword>
<accession>A0A1F7JIW2</accession>
<dbReference type="GO" id="GO:0016757">
    <property type="term" value="F:glycosyltransferase activity"/>
    <property type="evidence" value="ECO:0007669"/>
    <property type="project" value="UniProtKB-KW"/>
</dbReference>
<dbReference type="AlphaFoldDB" id="A0A1F7JIW2"/>
<dbReference type="EMBL" id="MGAV01000002">
    <property type="protein sequence ID" value="OGK55554.1"/>
    <property type="molecule type" value="Genomic_DNA"/>
</dbReference>
<dbReference type="Proteomes" id="UP000177418">
    <property type="component" value="Unassembled WGS sequence"/>
</dbReference>
<dbReference type="SUPFAM" id="SSF53448">
    <property type="entry name" value="Nucleotide-diphospho-sugar transferases"/>
    <property type="match status" value="1"/>
</dbReference>
<evidence type="ECO:0000256" key="3">
    <source>
        <dbReference type="ARBA" id="ARBA00022679"/>
    </source>
</evidence>
<comment type="caution">
    <text evidence="10">The sequence shown here is derived from an EMBL/GenBank/DDBJ whole genome shotgun (WGS) entry which is preliminary data.</text>
</comment>
<keyword evidence="2" id="KW-0328">Glycosyltransferase</keyword>
<protein>
    <recommendedName>
        <fullName evidence="9">Glycosyltransferase 2-like domain-containing protein</fullName>
    </recommendedName>
</protein>
<evidence type="ECO:0000256" key="1">
    <source>
        <dbReference type="ARBA" id="ARBA00022475"/>
    </source>
</evidence>
<evidence type="ECO:0000256" key="6">
    <source>
        <dbReference type="ARBA" id="ARBA00022989"/>
    </source>
</evidence>
<evidence type="ECO:0000256" key="7">
    <source>
        <dbReference type="ARBA" id="ARBA00023136"/>
    </source>
</evidence>
<dbReference type="InterPro" id="IPR001173">
    <property type="entry name" value="Glyco_trans_2-like"/>
</dbReference>
<keyword evidence="7 8" id="KW-0472">Membrane</keyword>